<dbReference type="Pfam" id="PF16868">
    <property type="entry name" value="NMT1_3"/>
    <property type="match status" value="1"/>
</dbReference>
<dbReference type="InterPro" id="IPR011852">
    <property type="entry name" value="TRAP_TAXI"/>
</dbReference>
<dbReference type="NCBIfam" id="TIGR02122">
    <property type="entry name" value="TRAP_TAXI"/>
    <property type="match status" value="1"/>
</dbReference>
<dbReference type="PANTHER" id="PTHR42941:SF1">
    <property type="entry name" value="SLL1037 PROTEIN"/>
    <property type="match status" value="1"/>
</dbReference>
<accession>A0A150MXC5</accession>
<evidence type="ECO:0000313" key="2">
    <source>
        <dbReference type="Proteomes" id="UP000075424"/>
    </source>
</evidence>
<protein>
    <recommendedName>
        <fullName evidence="3">TRAP transporter solute receptor TAXI family</fullName>
    </recommendedName>
</protein>
<evidence type="ECO:0000313" key="1">
    <source>
        <dbReference type="EMBL" id="KYD28992.1"/>
    </source>
</evidence>
<dbReference type="SUPFAM" id="SSF53850">
    <property type="entry name" value="Periplasmic binding protein-like II"/>
    <property type="match status" value="1"/>
</dbReference>
<comment type="caution">
    <text evidence="1">The sequence shown here is derived from an EMBL/GenBank/DDBJ whole genome shotgun (WGS) entry which is preliminary data.</text>
</comment>
<sequence length="365" mass="38929">MSPFLFRCKFMLVILLIYSHKGKSKIAKEMMTMKKRKWFARAMTVLSLSLLLGACGNGNGNGGTEQEGADGKQGGDVKFLSIATGGTGGTYYPLGGAFADIIKDETGIDANAITSGASAENMAILDAGDAEIAFAQTDIATYATEGKLMFKEKIESVKGIATLYPETIQIVTTKKSGIKSVEDLKGKVVSVGEAGSGTRANAEQILEVHGMTFDDIEVRNLSFDDSVSGIQDGTIDAAFITAGTPTGAVEGLSATEDVVIVPIAEDKINALIEKYPYYAKDEVPQGTYKLAETVPTVAVRAMLVARADLPEDTVYNVTKAIFENLDKVKHAKAQQIKLENALDGMSIELHPGAKKYFDEKGVKAE</sequence>
<dbReference type="CDD" id="cd13567">
    <property type="entry name" value="PBP2_TtGluBP"/>
    <property type="match status" value="1"/>
</dbReference>
<dbReference type="Proteomes" id="UP000075424">
    <property type="component" value="Unassembled WGS sequence"/>
</dbReference>
<dbReference type="EMBL" id="LQYV01000018">
    <property type="protein sequence ID" value="KYD28992.1"/>
    <property type="molecule type" value="Genomic_DNA"/>
</dbReference>
<dbReference type="PATRIC" id="fig|1422.18.peg.1198"/>
<name>A0A150MXC5_GEOSE</name>
<evidence type="ECO:0008006" key="3">
    <source>
        <dbReference type="Google" id="ProtNLM"/>
    </source>
</evidence>
<organism evidence="1 2">
    <name type="scientific">Geobacillus stearothermophilus</name>
    <name type="common">Bacillus stearothermophilus</name>
    <dbReference type="NCBI Taxonomy" id="1422"/>
    <lineage>
        <taxon>Bacteria</taxon>
        <taxon>Bacillati</taxon>
        <taxon>Bacillota</taxon>
        <taxon>Bacilli</taxon>
        <taxon>Bacillales</taxon>
        <taxon>Anoxybacillaceae</taxon>
        <taxon>Geobacillus</taxon>
    </lineage>
</organism>
<dbReference type="AlphaFoldDB" id="A0A150MXC5"/>
<dbReference type="PANTHER" id="PTHR42941">
    <property type="entry name" value="SLL1037 PROTEIN"/>
    <property type="match status" value="1"/>
</dbReference>
<reference evidence="1 2" key="1">
    <citation type="submission" date="2016-01" db="EMBL/GenBank/DDBJ databases">
        <title>Draft Genome Sequences of Seven Thermophilic Sporeformers Isolated from Foods.</title>
        <authorList>
            <person name="Berendsen E.M."/>
            <person name="Wells-Bennik M.H."/>
            <person name="Krawcyk A.O."/>
            <person name="De Jong A."/>
            <person name="Holsappel S."/>
            <person name="Eijlander R.T."/>
            <person name="Kuipers O.P."/>
        </authorList>
    </citation>
    <scope>NUCLEOTIDE SEQUENCE [LARGE SCALE GENOMIC DNA]</scope>
    <source>
        <strain evidence="1 2">B4109</strain>
    </source>
</reference>
<proteinExistence type="predicted"/>
<gene>
    <name evidence="1" type="ORF">B4109_2577</name>
</gene>
<dbReference type="Gene3D" id="3.40.190.10">
    <property type="entry name" value="Periplasmic binding protein-like II"/>
    <property type="match status" value="2"/>
</dbReference>